<dbReference type="Gene3D" id="3.40.50.10840">
    <property type="entry name" value="Putative sugar-binding, N-terminal domain"/>
    <property type="match status" value="1"/>
</dbReference>
<evidence type="ECO:0000256" key="2">
    <source>
        <dbReference type="ARBA" id="ARBA00022679"/>
    </source>
</evidence>
<dbReference type="InterPro" id="IPR010737">
    <property type="entry name" value="4-carb_acid_sugar_kinase_N"/>
</dbReference>
<dbReference type="GO" id="GO:0016301">
    <property type="term" value="F:kinase activity"/>
    <property type="evidence" value="ECO:0007669"/>
    <property type="project" value="UniProtKB-KW"/>
</dbReference>
<keyword evidence="6" id="KW-0119">Carbohydrate metabolism</keyword>
<sequence length="424" mass="44347">MSSPPYGWYGDDFTGATDTLAELARRGMRAMLFLSLPEPARLNRAGPLDAIGIAGASRTMAPAEMTAELEPVGRFMRDAGIRLLHYKCCSTFDSAPEMGSIGAAVGALRPFFVNPFRPIVGGQPNLGRYCLFGNIFAAAGTGGAVHRLDRHPTMRCHPVTPMAEADLRLHLAAQGLSVNGVPYPAYDLGEASLDETLDMLLAAVPDAVLLDLSREADLPVIGRLLRSRAAQAPLLAVGPSGVAQAWCADRDGQGEARAIRQEGGPVLVLAGSLSPVTRRQVAEATAYRHLIADPARLAGDGTYAQGLVSETCRLLDGGEDVLIATEAPAGAALASGAVARATARLLGQVMRRRPVRRLGIAGGDTSSLGARALDLWGLSYRGAIAPGVTLCQGHSDDPALDGLEIMLKGGQMGGPDLLARFRAS</sequence>
<evidence type="ECO:0000256" key="1">
    <source>
        <dbReference type="ARBA" id="ARBA00005715"/>
    </source>
</evidence>
<dbReference type="Proteomes" id="UP000184387">
    <property type="component" value="Unassembled WGS sequence"/>
</dbReference>
<keyword evidence="3" id="KW-0547">Nucleotide-binding</keyword>
<dbReference type="OrthoDB" id="7686359at2"/>
<dbReference type="SUPFAM" id="SSF142764">
    <property type="entry name" value="YgbK-like"/>
    <property type="match status" value="1"/>
</dbReference>
<reference evidence="9 10" key="1">
    <citation type="submission" date="2016-11" db="EMBL/GenBank/DDBJ databases">
        <authorList>
            <person name="Jaros S."/>
            <person name="Januszkiewicz K."/>
            <person name="Wedrychowicz H."/>
        </authorList>
    </citation>
    <scope>NUCLEOTIDE SEQUENCE [LARGE SCALE GENOMIC DNA]</scope>
    <source>
        <strain evidence="9 10">DSM 14916</strain>
    </source>
</reference>
<evidence type="ECO:0000313" key="9">
    <source>
        <dbReference type="EMBL" id="SHJ25688.1"/>
    </source>
</evidence>
<evidence type="ECO:0000259" key="8">
    <source>
        <dbReference type="Pfam" id="PF17042"/>
    </source>
</evidence>
<evidence type="ECO:0000256" key="4">
    <source>
        <dbReference type="ARBA" id="ARBA00022777"/>
    </source>
</evidence>
<gene>
    <name evidence="9" type="ORF">SAMN02745194_02134</name>
</gene>
<name>A0A1M6HU96_9PROT</name>
<feature type="domain" description="Four-carbon acid sugar kinase nucleotide binding" evidence="8">
    <location>
        <begin position="267"/>
        <end position="418"/>
    </location>
</feature>
<dbReference type="InterPro" id="IPR031475">
    <property type="entry name" value="NBD_C"/>
</dbReference>
<dbReference type="Pfam" id="PF17042">
    <property type="entry name" value="NBD_C"/>
    <property type="match status" value="1"/>
</dbReference>
<keyword evidence="5" id="KW-0067">ATP-binding</keyword>
<evidence type="ECO:0000313" key="10">
    <source>
        <dbReference type="Proteomes" id="UP000184387"/>
    </source>
</evidence>
<comment type="similarity">
    <text evidence="1">Belongs to the four-carbon acid sugar kinase family.</text>
</comment>
<dbReference type="AlphaFoldDB" id="A0A1M6HU96"/>
<dbReference type="RefSeq" id="WP_073134467.1">
    <property type="nucleotide sequence ID" value="NZ_FQZF01000010.1"/>
</dbReference>
<keyword evidence="10" id="KW-1185">Reference proteome</keyword>
<evidence type="ECO:0000256" key="5">
    <source>
        <dbReference type="ARBA" id="ARBA00022840"/>
    </source>
</evidence>
<keyword evidence="4" id="KW-0418">Kinase</keyword>
<dbReference type="Pfam" id="PF07005">
    <property type="entry name" value="SBD_N"/>
    <property type="match status" value="1"/>
</dbReference>
<protein>
    <submittedName>
        <fullName evidence="9">Uncharacterized conserved protein YgbK, DUF1537 family</fullName>
    </submittedName>
</protein>
<dbReference type="InterPro" id="IPR037051">
    <property type="entry name" value="4-carb_acid_sugar_kinase_N_sf"/>
</dbReference>
<proteinExistence type="inferred from homology"/>
<evidence type="ECO:0000256" key="3">
    <source>
        <dbReference type="ARBA" id="ARBA00022741"/>
    </source>
</evidence>
<keyword evidence="2" id="KW-0808">Transferase</keyword>
<dbReference type="InterPro" id="IPR042213">
    <property type="entry name" value="NBD_C_sf"/>
</dbReference>
<organism evidence="9 10">
    <name type="scientific">Muricoccus roseus</name>
    <dbReference type="NCBI Taxonomy" id="198092"/>
    <lineage>
        <taxon>Bacteria</taxon>
        <taxon>Pseudomonadati</taxon>
        <taxon>Pseudomonadota</taxon>
        <taxon>Alphaproteobacteria</taxon>
        <taxon>Acetobacterales</taxon>
        <taxon>Roseomonadaceae</taxon>
        <taxon>Muricoccus</taxon>
    </lineage>
</organism>
<accession>A0A1M6HU96</accession>
<dbReference type="STRING" id="198092.SAMN02745194_02134"/>
<evidence type="ECO:0000259" key="7">
    <source>
        <dbReference type="Pfam" id="PF07005"/>
    </source>
</evidence>
<dbReference type="GO" id="GO:0005524">
    <property type="term" value="F:ATP binding"/>
    <property type="evidence" value="ECO:0007669"/>
    <property type="project" value="UniProtKB-KW"/>
</dbReference>
<dbReference type="Gene3D" id="3.40.980.20">
    <property type="entry name" value="Four-carbon acid sugar kinase, nucleotide binding domain"/>
    <property type="match status" value="1"/>
</dbReference>
<dbReference type="EMBL" id="FQZF01000010">
    <property type="protein sequence ID" value="SHJ25688.1"/>
    <property type="molecule type" value="Genomic_DNA"/>
</dbReference>
<feature type="domain" description="Four-carbon acid sugar kinase N-terminal" evidence="7">
    <location>
        <begin position="7"/>
        <end position="245"/>
    </location>
</feature>
<evidence type="ECO:0000256" key="6">
    <source>
        <dbReference type="ARBA" id="ARBA00023277"/>
    </source>
</evidence>